<organism evidence="1 2">
    <name type="scientific">Pseudanabaena galeata UHCC 0370</name>
    <dbReference type="NCBI Taxonomy" id="3110310"/>
    <lineage>
        <taxon>Bacteria</taxon>
        <taxon>Bacillati</taxon>
        <taxon>Cyanobacteriota</taxon>
        <taxon>Cyanophyceae</taxon>
        <taxon>Pseudanabaenales</taxon>
        <taxon>Pseudanabaenaceae</taxon>
        <taxon>Pseudanabaena</taxon>
    </lineage>
</organism>
<protein>
    <submittedName>
        <fullName evidence="1">Uncharacterized protein</fullName>
    </submittedName>
</protein>
<proteinExistence type="predicted"/>
<evidence type="ECO:0000313" key="1">
    <source>
        <dbReference type="EMBL" id="MEA5478841.1"/>
    </source>
</evidence>
<dbReference type="RefSeq" id="WP_323262236.1">
    <property type="nucleotide sequence ID" value="NZ_JAYGIE010000079.1"/>
</dbReference>
<evidence type="ECO:0000313" key="2">
    <source>
        <dbReference type="Proteomes" id="UP001301388"/>
    </source>
</evidence>
<comment type="caution">
    <text evidence="1">The sequence shown here is derived from an EMBL/GenBank/DDBJ whole genome shotgun (WGS) entry which is preliminary data.</text>
</comment>
<sequence length="143" mass="16237">MGTIVRKIDKRSDDGNIIPVRPVARIRVELGEYLRNERIKIGLTSAEAFVDYLEEVTGLPKGTVTPRMFYNLEAAKNTSKVEAMPFFALKKFAENLFKNQPDTQYLINPRTAKPFSADDLLCISYGWIDLHTGEEVVKLISKE</sequence>
<accession>A0ABU5TKL9</accession>
<keyword evidence="2" id="KW-1185">Reference proteome</keyword>
<reference evidence="1 2" key="1">
    <citation type="submission" date="2023-12" db="EMBL/GenBank/DDBJ databases">
        <title>Baltic Sea Cyanobacteria.</title>
        <authorList>
            <person name="Delbaje E."/>
            <person name="Fewer D.P."/>
            <person name="Shishido T.K."/>
        </authorList>
    </citation>
    <scope>NUCLEOTIDE SEQUENCE [LARGE SCALE GENOMIC DNA]</scope>
    <source>
        <strain evidence="1 2">UHCC 0370</strain>
    </source>
</reference>
<dbReference type="EMBL" id="JAYGIE010000079">
    <property type="protein sequence ID" value="MEA5478841.1"/>
    <property type="molecule type" value="Genomic_DNA"/>
</dbReference>
<name>A0ABU5TKL9_9CYAN</name>
<dbReference type="Proteomes" id="UP001301388">
    <property type="component" value="Unassembled WGS sequence"/>
</dbReference>
<gene>
    <name evidence="1" type="ORF">VB774_14535</name>
</gene>